<reference evidence="2 3" key="1">
    <citation type="submission" date="2021-07" db="EMBL/GenBank/DDBJ databases">
        <authorList>
            <person name="Palmer J.M."/>
        </authorList>
    </citation>
    <scope>NUCLEOTIDE SEQUENCE [LARGE SCALE GENOMIC DNA]</scope>
    <source>
        <strain evidence="2 3">AT_MEX2019</strain>
        <tissue evidence="2">Muscle</tissue>
    </source>
</reference>
<keyword evidence="3" id="KW-1185">Reference proteome</keyword>
<keyword evidence="1" id="KW-1133">Transmembrane helix</keyword>
<evidence type="ECO:0000313" key="2">
    <source>
        <dbReference type="EMBL" id="MED6234311.1"/>
    </source>
</evidence>
<dbReference type="EMBL" id="JAHUTI010006368">
    <property type="protein sequence ID" value="MED6234311.1"/>
    <property type="molecule type" value="Genomic_DNA"/>
</dbReference>
<proteinExistence type="predicted"/>
<gene>
    <name evidence="2" type="ORF">ATANTOWER_026699</name>
</gene>
<evidence type="ECO:0000313" key="3">
    <source>
        <dbReference type="Proteomes" id="UP001345963"/>
    </source>
</evidence>
<organism evidence="2 3">
    <name type="scientific">Ataeniobius toweri</name>
    <dbReference type="NCBI Taxonomy" id="208326"/>
    <lineage>
        <taxon>Eukaryota</taxon>
        <taxon>Metazoa</taxon>
        <taxon>Chordata</taxon>
        <taxon>Craniata</taxon>
        <taxon>Vertebrata</taxon>
        <taxon>Euteleostomi</taxon>
        <taxon>Actinopterygii</taxon>
        <taxon>Neopterygii</taxon>
        <taxon>Teleostei</taxon>
        <taxon>Neoteleostei</taxon>
        <taxon>Acanthomorphata</taxon>
        <taxon>Ovalentaria</taxon>
        <taxon>Atherinomorphae</taxon>
        <taxon>Cyprinodontiformes</taxon>
        <taxon>Goodeidae</taxon>
        <taxon>Ataeniobius</taxon>
    </lineage>
</organism>
<keyword evidence="1" id="KW-0812">Transmembrane</keyword>
<comment type="caution">
    <text evidence="2">The sequence shown here is derived from an EMBL/GenBank/DDBJ whole genome shotgun (WGS) entry which is preliminary data.</text>
</comment>
<dbReference type="Proteomes" id="UP001345963">
    <property type="component" value="Unassembled WGS sequence"/>
</dbReference>
<sequence length="125" mass="13525">MDLSVVRRASILLLNIYAILLPVTQLLLPLNPVVPGSSFSFQQSSGTQASSSSSTPVLPQSSLLRSFRSWTLSSAQTIIHYSASSEVRFHLCHVSTSLSPLCRRSTRSLAPPTVITITTLISARL</sequence>
<keyword evidence="1" id="KW-0472">Membrane</keyword>
<name>A0ABU7A855_9TELE</name>
<accession>A0ABU7A855</accession>
<protein>
    <submittedName>
        <fullName evidence="2">Uncharacterized protein</fullName>
    </submittedName>
</protein>
<evidence type="ECO:0000256" key="1">
    <source>
        <dbReference type="SAM" id="Phobius"/>
    </source>
</evidence>
<feature type="transmembrane region" description="Helical" evidence="1">
    <location>
        <begin position="12"/>
        <end position="30"/>
    </location>
</feature>